<dbReference type="Proteomes" id="UP000223606">
    <property type="component" value="Chromosome 1"/>
</dbReference>
<feature type="coiled-coil region" evidence="2">
    <location>
        <begin position="96"/>
        <end position="161"/>
    </location>
</feature>
<dbReference type="SUPFAM" id="SSF111369">
    <property type="entry name" value="HlyD-like secretion proteins"/>
    <property type="match status" value="1"/>
</dbReference>
<dbReference type="EMBL" id="LT960614">
    <property type="protein sequence ID" value="SON58120.1"/>
    <property type="molecule type" value="Genomic_DNA"/>
</dbReference>
<feature type="domain" description="Multidrug resistance protein MdtA-like barrel-sandwich hybrid" evidence="4">
    <location>
        <begin position="56"/>
        <end position="194"/>
    </location>
</feature>
<comment type="similarity">
    <text evidence="1">Belongs to the membrane fusion protein (MFP) (TC 8.A.1) family.</text>
</comment>
<evidence type="ECO:0000313" key="6">
    <source>
        <dbReference type="Proteomes" id="UP000223606"/>
    </source>
</evidence>
<gene>
    <name evidence="5" type="primary">mdtA_4</name>
    <name evidence="5" type="ORF">HDIA_4579</name>
</gene>
<dbReference type="NCBIfam" id="TIGR01730">
    <property type="entry name" value="RND_mfp"/>
    <property type="match status" value="1"/>
</dbReference>
<dbReference type="InterPro" id="IPR058625">
    <property type="entry name" value="MdtA-like_BSH"/>
</dbReference>
<protein>
    <submittedName>
        <fullName evidence="5">Multidrug transporter MdtA</fullName>
    </submittedName>
</protein>
<name>A0A2C9DD73_9HYPH</name>
<dbReference type="Pfam" id="PF25917">
    <property type="entry name" value="BSH_RND"/>
    <property type="match status" value="1"/>
</dbReference>
<dbReference type="Gene3D" id="2.40.50.100">
    <property type="match status" value="1"/>
</dbReference>
<reference evidence="6" key="1">
    <citation type="submission" date="2017-09" db="EMBL/GenBank/DDBJ databases">
        <title>Genome sequence of Nannocystis excedens DSM 71.</title>
        <authorList>
            <person name="Blom J."/>
        </authorList>
    </citation>
    <scope>NUCLEOTIDE SEQUENCE [LARGE SCALE GENOMIC DNA]</scope>
    <source>
        <strain evidence="6">type strain: E19</strain>
    </source>
</reference>
<proteinExistence type="inferred from homology"/>
<dbReference type="PANTHER" id="PTHR30469">
    <property type="entry name" value="MULTIDRUG RESISTANCE PROTEIN MDTA"/>
    <property type="match status" value="1"/>
</dbReference>
<evidence type="ECO:0000313" key="5">
    <source>
        <dbReference type="EMBL" id="SON58120.1"/>
    </source>
</evidence>
<dbReference type="InterPro" id="IPR006143">
    <property type="entry name" value="RND_pump_MFP"/>
</dbReference>
<keyword evidence="6" id="KW-1185">Reference proteome</keyword>
<evidence type="ECO:0000256" key="2">
    <source>
        <dbReference type="SAM" id="Coils"/>
    </source>
</evidence>
<accession>A0A2C9DD73</accession>
<evidence type="ECO:0000259" key="4">
    <source>
        <dbReference type="Pfam" id="PF25917"/>
    </source>
</evidence>
<feature type="signal peptide" evidence="3">
    <location>
        <begin position="1"/>
        <end position="30"/>
    </location>
</feature>
<dbReference type="Gene3D" id="2.40.420.20">
    <property type="match status" value="1"/>
</dbReference>
<feature type="chain" id="PRO_5011999523" evidence="3">
    <location>
        <begin position="31"/>
        <end position="333"/>
    </location>
</feature>
<dbReference type="GO" id="GO:1990281">
    <property type="term" value="C:efflux pump complex"/>
    <property type="evidence" value="ECO:0007669"/>
    <property type="project" value="TreeGrafter"/>
</dbReference>
<keyword evidence="3" id="KW-0732">Signal</keyword>
<keyword evidence="2" id="KW-0175">Coiled coil</keyword>
<dbReference type="RefSeq" id="WP_099558318.1">
    <property type="nucleotide sequence ID" value="NZ_LT960614.1"/>
</dbReference>
<dbReference type="GO" id="GO:0015562">
    <property type="term" value="F:efflux transmembrane transporter activity"/>
    <property type="evidence" value="ECO:0007669"/>
    <property type="project" value="TreeGrafter"/>
</dbReference>
<dbReference type="KEGG" id="hdi:HDIA_4579"/>
<dbReference type="Gene3D" id="1.10.287.470">
    <property type="entry name" value="Helix hairpin bin"/>
    <property type="match status" value="1"/>
</dbReference>
<organism evidence="5 6">
    <name type="scientific">Hartmannibacter diazotrophicus</name>
    <dbReference type="NCBI Taxonomy" id="1482074"/>
    <lineage>
        <taxon>Bacteria</taxon>
        <taxon>Pseudomonadati</taxon>
        <taxon>Pseudomonadota</taxon>
        <taxon>Alphaproteobacteria</taxon>
        <taxon>Hyphomicrobiales</taxon>
        <taxon>Pleomorphomonadaceae</taxon>
        <taxon>Hartmannibacter</taxon>
    </lineage>
</organism>
<dbReference type="OrthoDB" id="7914255at2"/>
<evidence type="ECO:0000256" key="3">
    <source>
        <dbReference type="SAM" id="SignalP"/>
    </source>
</evidence>
<sequence length="333" mass="35211">MNVWRLFGPAVAVAVLLAPFVPGSVAGAQAAGTYVLEPMTTTEWKAVYGRIEARDTVPARARIGGTLLSLEVTEGDTVAVGQKIASVHDDKIAFQIDALDAQLRALGSQLDNARTELERGQSLLARGVVSTQRLDQLRTEVDVFTNQVASTEAQRQVLKQQLAEGDVLAPTNGRVLAVPVTRGGFVQAGETVATVGGGGVFLRLAIPERHAVMLKTGADLEIETANGTKTGRLAKIYPLIENGRVIADVEVQGLDTAFIDARLLVRVPVGERHVLAVPTDAIRTVRGIDMVDVNSAEGPIERAVVTGGHFDADGKSYVEVLSGLEAGSEIVLP</sequence>
<evidence type="ECO:0000256" key="1">
    <source>
        <dbReference type="ARBA" id="ARBA00009477"/>
    </source>
</evidence>
<dbReference type="AlphaFoldDB" id="A0A2C9DD73"/>